<dbReference type="Proteomes" id="UP000011508">
    <property type="component" value="Unassembled WGS sequence"/>
</dbReference>
<evidence type="ECO:0000313" key="1">
    <source>
        <dbReference type="EMBL" id="ELZ89068.1"/>
    </source>
</evidence>
<gene>
    <name evidence="1" type="ORF">C441_16274</name>
</gene>
<dbReference type="EMBL" id="AOLM01000027">
    <property type="protein sequence ID" value="ELZ89068.1"/>
    <property type="molecule type" value="Genomic_DNA"/>
</dbReference>
<protein>
    <submittedName>
        <fullName evidence="1">Uncharacterized protein</fullName>
    </submittedName>
</protein>
<proteinExistence type="predicted"/>
<accession>M0HZA6</accession>
<evidence type="ECO:0000313" key="2">
    <source>
        <dbReference type="Proteomes" id="UP000011508"/>
    </source>
</evidence>
<keyword evidence="2" id="KW-1185">Reference proteome</keyword>
<organism evidence="1 2">
    <name type="scientific">Haloferax sulfurifontis ATCC BAA-897</name>
    <dbReference type="NCBI Taxonomy" id="662480"/>
    <lineage>
        <taxon>Archaea</taxon>
        <taxon>Methanobacteriati</taxon>
        <taxon>Methanobacteriota</taxon>
        <taxon>Stenosarchaea group</taxon>
        <taxon>Halobacteria</taxon>
        <taxon>Halobacteriales</taxon>
        <taxon>Haloferacaceae</taxon>
        <taxon>Haloferax</taxon>
    </lineage>
</organism>
<reference evidence="1 2" key="1">
    <citation type="journal article" date="2014" name="PLoS Genet.">
        <title>Phylogenetically driven sequencing of extremely halophilic archaea reveals strategies for static and dynamic osmo-response.</title>
        <authorList>
            <person name="Becker E.A."/>
            <person name="Seitzer P.M."/>
            <person name="Tritt A."/>
            <person name="Larsen D."/>
            <person name="Krusor M."/>
            <person name="Yao A.I."/>
            <person name="Wu D."/>
            <person name="Madern D."/>
            <person name="Eisen J.A."/>
            <person name="Darling A.E."/>
            <person name="Facciotti M.T."/>
        </authorList>
    </citation>
    <scope>NUCLEOTIDE SEQUENCE [LARGE SCALE GENOMIC DNA]</scope>
    <source>
        <strain evidence="1 2">ATCC BAA-897</strain>
    </source>
</reference>
<name>M0HZA6_9EURY</name>
<dbReference type="AlphaFoldDB" id="M0HZA6"/>
<sequence>MQVACVVAGDLPAELCVVGFLGRTMNVENSLRLSIDESRGFECLNAVVRAAAVMLASVFAVEKGGINGGVTRKSCSSDESRSSTRQTFI</sequence>
<comment type="caution">
    <text evidence="1">The sequence shown here is derived from an EMBL/GenBank/DDBJ whole genome shotgun (WGS) entry which is preliminary data.</text>
</comment>